<gene>
    <name evidence="1" type="ORF">EJ05DRAFT_537957</name>
</gene>
<sequence length="360" mass="39913">MTDTPAAQLQGDLRASIAQSLEAQRPLLHHLNADSSWLLQIPRPKGGRKSGNFRKFYNVLIDPWLAGGQSDVASWFSQQFHATESKVGSIEEVEQLIRRVEGGGGEEEGLRVSSEPGPSQIDVVAISHEFTDHCHKETLMQVHPDVAVFANDRAVSVIQGFKHFRTIVPIPAFQPDGDTDWRITSLPPLPDWVSITRLINPADALYYHAALMITFPSSQSQKPADSPISSPVDMPAEAIIYTPHGISASAIPDLRSLSPPIHTLALLHGLHAITLTKQKLNLGAHNGLQAQRKLQSRYWIGTHDEIKRGGGIVARFLRRKVITLQEAVEQEKQGMKEEERRQWADVGFLEVENGESVLLR</sequence>
<organism evidence="1 2">
    <name type="scientific">Pseudovirgaria hyperparasitica</name>
    <dbReference type="NCBI Taxonomy" id="470096"/>
    <lineage>
        <taxon>Eukaryota</taxon>
        <taxon>Fungi</taxon>
        <taxon>Dikarya</taxon>
        <taxon>Ascomycota</taxon>
        <taxon>Pezizomycotina</taxon>
        <taxon>Dothideomycetes</taxon>
        <taxon>Dothideomycetes incertae sedis</taxon>
        <taxon>Acrospermales</taxon>
        <taxon>Acrospermaceae</taxon>
        <taxon>Pseudovirgaria</taxon>
    </lineage>
</organism>
<reference evidence="1" key="1">
    <citation type="journal article" date="2020" name="Stud. Mycol.">
        <title>101 Dothideomycetes genomes: a test case for predicting lifestyles and emergence of pathogens.</title>
        <authorList>
            <person name="Haridas S."/>
            <person name="Albert R."/>
            <person name="Binder M."/>
            <person name="Bloem J."/>
            <person name="Labutti K."/>
            <person name="Salamov A."/>
            <person name="Andreopoulos B."/>
            <person name="Baker S."/>
            <person name="Barry K."/>
            <person name="Bills G."/>
            <person name="Bluhm B."/>
            <person name="Cannon C."/>
            <person name="Castanera R."/>
            <person name="Culley D."/>
            <person name="Daum C."/>
            <person name="Ezra D."/>
            <person name="Gonzalez J."/>
            <person name="Henrissat B."/>
            <person name="Kuo A."/>
            <person name="Liang C."/>
            <person name="Lipzen A."/>
            <person name="Lutzoni F."/>
            <person name="Magnuson J."/>
            <person name="Mondo S."/>
            <person name="Nolan M."/>
            <person name="Ohm R."/>
            <person name="Pangilinan J."/>
            <person name="Park H.-J."/>
            <person name="Ramirez L."/>
            <person name="Alfaro M."/>
            <person name="Sun H."/>
            <person name="Tritt A."/>
            <person name="Yoshinaga Y."/>
            <person name="Zwiers L.-H."/>
            <person name="Turgeon B."/>
            <person name="Goodwin S."/>
            <person name="Spatafora J."/>
            <person name="Crous P."/>
            <person name="Grigoriev I."/>
        </authorList>
    </citation>
    <scope>NUCLEOTIDE SEQUENCE</scope>
    <source>
        <strain evidence="1">CBS 121739</strain>
    </source>
</reference>
<proteinExistence type="predicted"/>
<accession>A0A6A6W7W1</accession>
<dbReference type="GeneID" id="54490473"/>
<dbReference type="Proteomes" id="UP000799437">
    <property type="component" value="Unassembled WGS sequence"/>
</dbReference>
<dbReference type="OrthoDB" id="9971601at2759"/>
<evidence type="ECO:0000313" key="1">
    <source>
        <dbReference type="EMBL" id="KAF2758625.1"/>
    </source>
</evidence>
<evidence type="ECO:0000313" key="2">
    <source>
        <dbReference type="Proteomes" id="UP000799437"/>
    </source>
</evidence>
<protein>
    <submittedName>
        <fullName evidence="1">Uncharacterized protein</fullName>
    </submittedName>
</protein>
<dbReference type="InterPro" id="IPR036866">
    <property type="entry name" value="RibonucZ/Hydroxyglut_hydro"/>
</dbReference>
<dbReference type="EMBL" id="ML996571">
    <property type="protein sequence ID" value="KAF2758625.1"/>
    <property type="molecule type" value="Genomic_DNA"/>
</dbReference>
<dbReference type="PANTHER" id="PTHR36142">
    <property type="entry name" value="METALLO-HYDROLASE/OXIDOREDUCTASE SUPERFAMILY PROTEIN"/>
    <property type="match status" value="1"/>
</dbReference>
<dbReference type="RefSeq" id="XP_033601076.1">
    <property type="nucleotide sequence ID" value="XM_033749419.1"/>
</dbReference>
<dbReference type="PANTHER" id="PTHR36142:SF2">
    <property type="entry name" value="METALLO-HYDROLASE_OXIDOREDUCTASE SUPERFAMILY PROTEIN"/>
    <property type="match status" value="1"/>
</dbReference>
<name>A0A6A6W7W1_9PEZI</name>
<dbReference type="AlphaFoldDB" id="A0A6A6W7W1"/>
<keyword evidence="2" id="KW-1185">Reference proteome</keyword>
<dbReference type="Gene3D" id="3.60.15.10">
    <property type="entry name" value="Ribonuclease Z/Hydroxyacylglutathione hydrolase-like"/>
    <property type="match status" value="1"/>
</dbReference>